<evidence type="ECO:0000313" key="9">
    <source>
        <dbReference type="Proteomes" id="UP000262939"/>
    </source>
</evidence>
<evidence type="ECO:0000256" key="3">
    <source>
        <dbReference type="ARBA" id="ARBA00022475"/>
    </source>
</evidence>
<proteinExistence type="inferred from homology"/>
<dbReference type="EMBL" id="QVTD01000003">
    <property type="protein sequence ID" value="RFU64744.1"/>
    <property type="molecule type" value="Genomic_DNA"/>
</dbReference>
<dbReference type="OrthoDB" id="9770347at2"/>
<dbReference type="PANTHER" id="PTHR30250:SF10">
    <property type="entry name" value="LIPOPOLYSACCHARIDE BIOSYNTHESIS PROTEIN WZXC"/>
    <property type="match status" value="1"/>
</dbReference>
<evidence type="ECO:0000256" key="2">
    <source>
        <dbReference type="ARBA" id="ARBA00007430"/>
    </source>
</evidence>
<name>A0A372LFF6_9BACI</name>
<evidence type="ECO:0000256" key="4">
    <source>
        <dbReference type="ARBA" id="ARBA00022692"/>
    </source>
</evidence>
<organism evidence="8 9">
    <name type="scientific">Peribacillus glennii</name>
    <dbReference type="NCBI Taxonomy" id="2303991"/>
    <lineage>
        <taxon>Bacteria</taxon>
        <taxon>Bacillati</taxon>
        <taxon>Bacillota</taxon>
        <taxon>Bacilli</taxon>
        <taxon>Bacillales</taxon>
        <taxon>Bacillaceae</taxon>
        <taxon>Peribacillus</taxon>
    </lineage>
</organism>
<evidence type="ECO:0000256" key="5">
    <source>
        <dbReference type="ARBA" id="ARBA00022989"/>
    </source>
</evidence>
<sequence length="498" mass="55817">MQEINPMKKKTLSGLFWSMADLISNQGIQFIIQIVLARLLLPEHFGLIAMMTVLIAISTSIIDCGFTQGLVREKDSSQEDYSTVFYFNFFMASILYFIIFISSNAIGVFFREPELAPILKILALVLIIDSFGIIQRVILIKNVDFKTQTKINLIAGVASGILALICAVRGYGVWSLVIKTISMQLIQTVLLWLFNKWIPSFVFNIKSFKRLFGFGSKLLVSGLIDTAYNNIYFILIGRLYSSSQLGYYTNAVKLRDVASQSITASIQRVTYPVLSGIQDDEEKLKIGFRKVMKTTLFIFFPIMLGLAAIANPLIPLIYGDKWVTSILYFQLLCIAGMLYPLHAINLNILQVKGRSDLFLLVEIIKKTLLTLLIIMSIWNGSGIIGLIWSAIVNSFVSLLLNTYFSSKVISYPVKEQMKDLAPGFIISIAMGGITFLSGMVLPGNDLVTLACQIIIGIVFYVIASKLAKIEEFDTIYEMIVPLIKRIRHKKYSIADKAN</sequence>
<keyword evidence="4 7" id="KW-0812">Transmembrane</keyword>
<feature type="transmembrane region" description="Helical" evidence="7">
    <location>
        <begin position="383"/>
        <end position="400"/>
    </location>
</feature>
<feature type="transmembrane region" description="Helical" evidence="7">
    <location>
        <begin position="446"/>
        <end position="463"/>
    </location>
</feature>
<feature type="transmembrane region" description="Helical" evidence="7">
    <location>
        <begin position="295"/>
        <end position="314"/>
    </location>
</feature>
<comment type="similarity">
    <text evidence="2">Belongs to the polysaccharide synthase family.</text>
</comment>
<evidence type="ECO:0000256" key="7">
    <source>
        <dbReference type="SAM" id="Phobius"/>
    </source>
</evidence>
<dbReference type="Pfam" id="PF13440">
    <property type="entry name" value="Polysacc_synt_3"/>
    <property type="match status" value="1"/>
</dbReference>
<comment type="caution">
    <text evidence="8">The sequence shown here is derived from an EMBL/GenBank/DDBJ whole genome shotgun (WGS) entry which is preliminary data.</text>
</comment>
<feature type="transmembrane region" description="Helical" evidence="7">
    <location>
        <begin position="47"/>
        <end position="71"/>
    </location>
</feature>
<protein>
    <submittedName>
        <fullName evidence="8">Lipopolysaccharide biosynthesis protein</fullName>
    </submittedName>
</protein>
<dbReference type="Proteomes" id="UP000262939">
    <property type="component" value="Unassembled WGS sequence"/>
</dbReference>
<feature type="transmembrane region" description="Helical" evidence="7">
    <location>
        <begin position="420"/>
        <end position="440"/>
    </location>
</feature>
<feature type="transmembrane region" description="Helical" evidence="7">
    <location>
        <begin position="83"/>
        <end position="106"/>
    </location>
</feature>
<keyword evidence="5 7" id="KW-1133">Transmembrane helix</keyword>
<keyword evidence="9" id="KW-1185">Reference proteome</keyword>
<feature type="transmembrane region" description="Helical" evidence="7">
    <location>
        <begin position="151"/>
        <end position="170"/>
    </location>
</feature>
<dbReference type="PANTHER" id="PTHR30250">
    <property type="entry name" value="PST FAMILY PREDICTED COLANIC ACID TRANSPORTER"/>
    <property type="match status" value="1"/>
</dbReference>
<feature type="transmembrane region" description="Helical" evidence="7">
    <location>
        <begin position="326"/>
        <end position="345"/>
    </location>
</feature>
<evidence type="ECO:0000256" key="1">
    <source>
        <dbReference type="ARBA" id="ARBA00004651"/>
    </source>
</evidence>
<dbReference type="CDD" id="cd13127">
    <property type="entry name" value="MATE_tuaB_like"/>
    <property type="match status" value="1"/>
</dbReference>
<accession>A0A372LFF6</accession>
<dbReference type="AlphaFoldDB" id="A0A372LFF6"/>
<feature type="transmembrane region" description="Helical" evidence="7">
    <location>
        <begin position="12"/>
        <end position="41"/>
    </location>
</feature>
<evidence type="ECO:0000313" key="8">
    <source>
        <dbReference type="EMBL" id="RFU64744.1"/>
    </source>
</evidence>
<gene>
    <name evidence="8" type="ORF">D0466_02130</name>
</gene>
<keyword evidence="6 7" id="KW-0472">Membrane</keyword>
<feature type="transmembrane region" description="Helical" evidence="7">
    <location>
        <begin position="118"/>
        <end position="139"/>
    </location>
</feature>
<evidence type="ECO:0000256" key="6">
    <source>
        <dbReference type="ARBA" id="ARBA00023136"/>
    </source>
</evidence>
<dbReference type="InterPro" id="IPR050833">
    <property type="entry name" value="Poly_Biosynth_Transport"/>
</dbReference>
<comment type="subcellular location">
    <subcellularLocation>
        <location evidence="1">Cell membrane</location>
        <topology evidence="1">Multi-pass membrane protein</topology>
    </subcellularLocation>
</comment>
<reference evidence="8 9" key="1">
    <citation type="submission" date="2018-08" db="EMBL/GenBank/DDBJ databases">
        <title>Bacillus chawlae sp. nov., Bacillus glennii sp. nov., and Bacillus saganii sp. nov. Isolated from the Vehicle Assembly Building at Kennedy Space Center where the Viking Spacecraft were Assembled.</title>
        <authorList>
            <person name="Seuylemezian A."/>
            <person name="Vaishampayan P."/>
        </authorList>
    </citation>
    <scope>NUCLEOTIDE SEQUENCE [LARGE SCALE GENOMIC DNA]</scope>
    <source>
        <strain evidence="8 9">V44-8</strain>
    </source>
</reference>
<keyword evidence="3" id="KW-1003">Cell membrane</keyword>
<dbReference type="GO" id="GO:0005886">
    <property type="term" value="C:plasma membrane"/>
    <property type="evidence" value="ECO:0007669"/>
    <property type="project" value="UniProtKB-SubCell"/>
</dbReference>
<feature type="transmembrane region" description="Helical" evidence="7">
    <location>
        <begin position="357"/>
        <end position="377"/>
    </location>
</feature>
<feature type="transmembrane region" description="Helical" evidence="7">
    <location>
        <begin position="176"/>
        <end position="194"/>
    </location>
</feature>